<proteinExistence type="predicted"/>
<dbReference type="KEGG" id="gur:Gura_2170"/>
<evidence type="ECO:0000313" key="2">
    <source>
        <dbReference type="EMBL" id="ABQ26357.1"/>
    </source>
</evidence>
<accession>A5G3I9</accession>
<gene>
    <name evidence="2" type="ordered locus">Gura_2170</name>
</gene>
<dbReference type="Pfam" id="PF01740">
    <property type="entry name" value="STAS"/>
    <property type="match status" value="1"/>
</dbReference>
<keyword evidence="3" id="KW-1185">Reference proteome</keyword>
<dbReference type="PROSITE" id="PS50801">
    <property type="entry name" value="STAS"/>
    <property type="match status" value="1"/>
</dbReference>
<dbReference type="SUPFAM" id="SSF52091">
    <property type="entry name" value="SpoIIaa-like"/>
    <property type="match status" value="1"/>
</dbReference>
<dbReference type="InterPro" id="IPR002645">
    <property type="entry name" value="STAS_dom"/>
</dbReference>
<feature type="domain" description="STAS" evidence="1">
    <location>
        <begin position="83"/>
        <end position="146"/>
    </location>
</feature>
<organism evidence="2 3">
    <name type="scientific">Geotalea uraniireducens (strain Rf4)</name>
    <name type="common">Geobacter uraniireducens</name>
    <dbReference type="NCBI Taxonomy" id="351605"/>
    <lineage>
        <taxon>Bacteria</taxon>
        <taxon>Pseudomonadati</taxon>
        <taxon>Thermodesulfobacteriota</taxon>
        <taxon>Desulfuromonadia</taxon>
        <taxon>Geobacterales</taxon>
        <taxon>Geobacteraceae</taxon>
        <taxon>Geotalea</taxon>
    </lineage>
</organism>
<sequence>MYTKMALLLLKDNHQKKIITRNGGCFMSESATERMSIKLCGNWSITGVTDQLKFLKIQLQSLSFSNAADTRASSCPMENDPEIDMKDVDQIDLSGCQLLAIWLRHVKLLGLSPVLINVPEEFRQNIHFLGFGSEYDCILDDAKVHS</sequence>
<dbReference type="HOGENOM" id="CLU_148572_0_0_7"/>
<name>A5G3I9_GEOUR</name>
<dbReference type="AlphaFoldDB" id="A5G3I9"/>
<dbReference type="Proteomes" id="UP000006695">
    <property type="component" value="Chromosome"/>
</dbReference>
<dbReference type="InterPro" id="IPR036513">
    <property type="entry name" value="STAS_dom_sf"/>
</dbReference>
<protein>
    <recommendedName>
        <fullName evidence="1">STAS domain-containing protein</fullName>
    </recommendedName>
</protein>
<evidence type="ECO:0000259" key="1">
    <source>
        <dbReference type="PROSITE" id="PS50801"/>
    </source>
</evidence>
<reference evidence="2 3" key="1">
    <citation type="submission" date="2007-05" db="EMBL/GenBank/DDBJ databases">
        <title>Complete sequence of Geobacter uraniireducens Rf4.</title>
        <authorList>
            <consortium name="US DOE Joint Genome Institute"/>
            <person name="Copeland A."/>
            <person name="Lucas S."/>
            <person name="Lapidus A."/>
            <person name="Barry K."/>
            <person name="Detter J.C."/>
            <person name="Glavina del Rio T."/>
            <person name="Hammon N."/>
            <person name="Israni S."/>
            <person name="Dalin E."/>
            <person name="Tice H."/>
            <person name="Pitluck S."/>
            <person name="Chertkov O."/>
            <person name="Brettin T."/>
            <person name="Bruce D."/>
            <person name="Han C."/>
            <person name="Schmutz J."/>
            <person name="Larimer F."/>
            <person name="Land M."/>
            <person name="Hauser L."/>
            <person name="Kyrpides N."/>
            <person name="Mikhailova N."/>
            <person name="Shelobolina E."/>
            <person name="Aklujkar M."/>
            <person name="Lovley D."/>
            <person name="Richardson P."/>
        </authorList>
    </citation>
    <scope>NUCLEOTIDE SEQUENCE [LARGE SCALE GENOMIC DNA]</scope>
    <source>
        <strain evidence="2 3">Rf4</strain>
    </source>
</reference>
<dbReference type="STRING" id="351605.Gura_2170"/>
<evidence type="ECO:0000313" key="3">
    <source>
        <dbReference type="Proteomes" id="UP000006695"/>
    </source>
</evidence>
<dbReference type="EMBL" id="CP000698">
    <property type="protein sequence ID" value="ABQ26357.1"/>
    <property type="molecule type" value="Genomic_DNA"/>
</dbReference>
<dbReference type="OrthoDB" id="5398581at2"/>